<dbReference type="EMBL" id="FQYV01000025">
    <property type="protein sequence ID" value="SHJ77021.1"/>
    <property type="molecule type" value="Genomic_DNA"/>
</dbReference>
<name>A0A1M6M0M6_9FLAO</name>
<protein>
    <recommendedName>
        <fullName evidence="3">HicA toxin of toxin-antitoxin</fullName>
    </recommendedName>
</protein>
<gene>
    <name evidence="1" type="ORF">SAMN04487908_12513</name>
</gene>
<keyword evidence="2" id="KW-1185">Reference proteome</keyword>
<dbReference type="Proteomes" id="UP000184172">
    <property type="component" value="Unassembled WGS sequence"/>
</dbReference>
<dbReference type="OrthoDB" id="495565at2"/>
<organism evidence="1 2">
    <name type="scientific">Aequorivita viscosa</name>
    <dbReference type="NCBI Taxonomy" id="797419"/>
    <lineage>
        <taxon>Bacteria</taxon>
        <taxon>Pseudomonadati</taxon>
        <taxon>Bacteroidota</taxon>
        <taxon>Flavobacteriia</taxon>
        <taxon>Flavobacteriales</taxon>
        <taxon>Flavobacteriaceae</taxon>
        <taxon>Aequorivita</taxon>
    </lineage>
</organism>
<evidence type="ECO:0000313" key="1">
    <source>
        <dbReference type="EMBL" id="SHJ77021.1"/>
    </source>
</evidence>
<proteinExistence type="predicted"/>
<accession>A0A1M6M0M6</accession>
<reference evidence="2" key="1">
    <citation type="submission" date="2016-11" db="EMBL/GenBank/DDBJ databases">
        <authorList>
            <person name="Varghese N."/>
            <person name="Submissions S."/>
        </authorList>
    </citation>
    <scope>NUCLEOTIDE SEQUENCE [LARGE SCALE GENOMIC DNA]</scope>
    <source>
        <strain evidence="2">DSM 26349</strain>
    </source>
</reference>
<dbReference type="AlphaFoldDB" id="A0A1M6M0M6"/>
<dbReference type="RefSeq" id="WP_073220595.1">
    <property type="nucleotide sequence ID" value="NZ_FNNS01000024.1"/>
</dbReference>
<sequence length="81" mass="9700">MNRKIKHKELIQLLKNIGFIYKRNNGQHLVYSYDKYNAIIVLRQIKPNDEVPEFHFAMVRKTIIGKGILTKEQFESELRKI</sequence>
<dbReference type="STRING" id="797419.SAMN05216556_12447"/>
<dbReference type="SUPFAM" id="SSF54786">
    <property type="entry name" value="YcfA/nrd intein domain"/>
    <property type="match status" value="1"/>
</dbReference>
<evidence type="ECO:0008006" key="3">
    <source>
        <dbReference type="Google" id="ProtNLM"/>
    </source>
</evidence>
<evidence type="ECO:0000313" key="2">
    <source>
        <dbReference type="Proteomes" id="UP000184172"/>
    </source>
</evidence>
<dbReference type="InterPro" id="IPR038570">
    <property type="entry name" value="HicA_sf"/>
</dbReference>
<dbReference type="Gene3D" id="3.30.920.30">
    <property type="entry name" value="Hypothetical protein"/>
    <property type="match status" value="1"/>
</dbReference>